<dbReference type="PANTHER" id="PTHR44117:SF1">
    <property type="entry name" value="INTRAFLAGELLAR TRANSPORT PROTEIN 88 HOMOLOG"/>
    <property type="match status" value="1"/>
</dbReference>
<evidence type="ECO:0000256" key="1">
    <source>
        <dbReference type="PROSITE-ProRule" id="PRU00339"/>
    </source>
</evidence>
<dbReference type="PROSITE" id="PS50005">
    <property type="entry name" value="TPR"/>
    <property type="match status" value="1"/>
</dbReference>
<accession>A0ABT1BYI4</accession>
<dbReference type="Gene3D" id="1.25.40.10">
    <property type="entry name" value="Tetratricopeptide repeat domain"/>
    <property type="match status" value="2"/>
</dbReference>
<feature type="region of interest" description="Disordered" evidence="2">
    <location>
        <begin position="152"/>
        <end position="246"/>
    </location>
</feature>
<dbReference type="SMART" id="SM00028">
    <property type="entry name" value="TPR"/>
    <property type="match status" value="3"/>
</dbReference>
<evidence type="ECO:0000313" key="3">
    <source>
        <dbReference type="EMBL" id="MCO6025870.1"/>
    </source>
</evidence>
<evidence type="ECO:0000313" key="4">
    <source>
        <dbReference type="Proteomes" id="UP001204015"/>
    </source>
</evidence>
<dbReference type="InterPro" id="IPR011990">
    <property type="entry name" value="TPR-like_helical_dom_sf"/>
</dbReference>
<dbReference type="PANTHER" id="PTHR44117">
    <property type="entry name" value="INTRAFLAGELLAR TRANSPORT PROTEIN 88 HOMOLOG"/>
    <property type="match status" value="1"/>
</dbReference>
<dbReference type="Pfam" id="PF13432">
    <property type="entry name" value="TPR_16"/>
    <property type="match status" value="1"/>
</dbReference>
<keyword evidence="4" id="KW-1185">Reference proteome</keyword>
<feature type="compositionally biased region" description="Polar residues" evidence="2">
    <location>
        <begin position="206"/>
        <end position="225"/>
    </location>
</feature>
<dbReference type="SUPFAM" id="SSF48452">
    <property type="entry name" value="TPR-like"/>
    <property type="match status" value="1"/>
</dbReference>
<protein>
    <submittedName>
        <fullName evidence="3">Aerotolerance regulator BatC</fullName>
    </submittedName>
</protein>
<keyword evidence="1" id="KW-0802">TPR repeat</keyword>
<name>A0ABT1BYI4_9BACT</name>
<feature type="compositionally biased region" description="Low complexity" evidence="2">
    <location>
        <begin position="182"/>
        <end position="205"/>
    </location>
</feature>
<dbReference type="InterPro" id="IPR019734">
    <property type="entry name" value="TPR_rpt"/>
</dbReference>
<gene>
    <name evidence="3" type="ORF">NG821_08480</name>
</gene>
<dbReference type="Proteomes" id="UP001204015">
    <property type="component" value="Unassembled WGS sequence"/>
</dbReference>
<dbReference type="RefSeq" id="WP_252761227.1">
    <property type="nucleotide sequence ID" value="NZ_JAMXLY010000031.1"/>
</dbReference>
<feature type="repeat" description="TPR" evidence="1">
    <location>
        <begin position="104"/>
        <end position="137"/>
    </location>
</feature>
<sequence>MRQYIRYIILGIVLLLAVFCLVMAIPDMKPRADRAFIRKGNQLYHEHQWTAAETMYRKAIAVDGDNAQAVYNLGCALMMQRKDSLAVQQFMKAGQMEKGTVRKAWNYHNSGVISENHRQYGQAIPFYEEALRNNPSDDQTRYNLALCQKLLKNPPKNKNQNQNKNQKNNNKNKQNKNKQDQNKNQNKNQNQNQNQNKNQQNPNQPRMSKQNAEQLLNAAVQQEQATKAKLQKNMVQPSRKQLEDNW</sequence>
<feature type="compositionally biased region" description="Low complexity" evidence="2">
    <location>
        <begin position="152"/>
        <end position="172"/>
    </location>
</feature>
<dbReference type="EMBL" id="JAMXLY010000031">
    <property type="protein sequence ID" value="MCO6025870.1"/>
    <property type="molecule type" value="Genomic_DNA"/>
</dbReference>
<comment type="caution">
    <text evidence="3">The sequence shown here is derived from an EMBL/GenBank/DDBJ whole genome shotgun (WGS) entry which is preliminary data.</text>
</comment>
<organism evidence="3 4">
    <name type="scientific">Segatella cerevisiae</name>
    <dbReference type="NCBI Taxonomy" id="2053716"/>
    <lineage>
        <taxon>Bacteria</taxon>
        <taxon>Pseudomonadati</taxon>
        <taxon>Bacteroidota</taxon>
        <taxon>Bacteroidia</taxon>
        <taxon>Bacteroidales</taxon>
        <taxon>Prevotellaceae</taxon>
        <taxon>Segatella</taxon>
    </lineage>
</organism>
<evidence type="ECO:0000256" key="2">
    <source>
        <dbReference type="SAM" id="MobiDB-lite"/>
    </source>
</evidence>
<proteinExistence type="predicted"/>
<reference evidence="3 4" key="1">
    <citation type="submission" date="2022-06" db="EMBL/GenBank/DDBJ databases">
        <title>A taxonomic note on the genus Prevotella: Description of four novel genera and emended description of the genera Hallella and Xylanibacter.</title>
        <authorList>
            <person name="Hitch T.C.A."/>
        </authorList>
    </citation>
    <scope>NUCLEOTIDE SEQUENCE [LARGE SCALE GENOMIC DNA]</scope>
    <source>
        <strain evidence="3 4">DSM 100619</strain>
    </source>
</reference>